<evidence type="ECO:0008006" key="2">
    <source>
        <dbReference type="Google" id="ProtNLM"/>
    </source>
</evidence>
<sequence>VVGKIFVDERTLGTKISQDESVTYPANRVVILQPSYLPWIGYFEQMARADQFVYLDDVQYTRRDWRNRNKIRTNEGWAWLTVPVQQKNLYTQLLKETRIDNSTNWNKKHCSAIRFNYSNAPFFENYYPYFDSIYQKRWEFLLDLCYETTGYLKEVLNITTQTFRSSDFSVEGAKASRILSLCQKMGATHYLTGPLAHDYLSGVNFSQKGVELEYQEYDHPRYSQQYSGFIPNLSLVDLLFNAGDKSLDVLMNLNTN</sequence>
<feature type="non-terminal residue" evidence="1">
    <location>
        <position position="1"/>
    </location>
</feature>
<evidence type="ECO:0000313" key="1">
    <source>
        <dbReference type="EMBL" id="SVB20542.1"/>
    </source>
</evidence>
<protein>
    <recommendedName>
        <fullName evidence="2">WbqC-like family protein</fullName>
    </recommendedName>
</protein>
<reference evidence="1" key="1">
    <citation type="submission" date="2018-05" db="EMBL/GenBank/DDBJ databases">
        <authorList>
            <person name="Lanie J.A."/>
            <person name="Ng W.-L."/>
            <person name="Kazmierczak K.M."/>
            <person name="Andrzejewski T.M."/>
            <person name="Davidsen T.M."/>
            <person name="Wayne K.J."/>
            <person name="Tettelin H."/>
            <person name="Glass J.I."/>
            <person name="Rusch D."/>
            <person name="Podicherti R."/>
            <person name="Tsui H.-C.T."/>
            <person name="Winkler M.E."/>
        </authorList>
    </citation>
    <scope>NUCLEOTIDE SEQUENCE</scope>
</reference>
<dbReference type="Pfam" id="PF08889">
    <property type="entry name" value="WbqC"/>
    <property type="match status" value="1"/>
</dbReference>
<dbReference type="AlphaFoldDB" id="A0A382C459"/>
<proteinExistence type="predicted"/>
<gene>
    <name evidence="1" type="ORF">METZ01_LOCUS173396</name>
</gene>
<dbReference type="InterPro" id="IPR014985">
    <property type="entry name" value="WbqC"/>
</dbReference>
<dbReference type="EMBL" id="UINC01032606">
    <property type="protein sequence ID" value="SVB20542.1"/>
    <property type="molecule type" value="Genomic_DNA"/>
</dbReference>
<name>A0A382C459_9ZZZZ</name>
<organism evidence="1">
    <name type="scientific">marine metagenome</name>
    <dbReference type="NCBI Taxonomy" id="408172"/>
    <lineage>
        <taxon>unclassified sequences</taxon>
        <taxon>metagenomes</taxon>
        <taxon>ecological metagenomes</taxon>
    </lineage>
</organism>
<accession>A0A382C459</accession>